<name>A0A4P6JI78_KTERU</name>
<evidence type="ECO:0000256" key="1">
    <source>
        <dbReference type="ARBA" id="ARBA00022679"/>
    </source>
</evidence>
<dbReference type="OrthoDB" id="9775804at2"/>
<feature type="domain" description="N-acetyltransferase" evidence="3">
    <location>
        <begin position="3"/>
        <end position="172"/>
    </location>
</feature>
<dbReference type="InterPro" id="IPR050832">
    <property type="entry name" value="Bact_Acetyltransf"/>
</dbReference>
<dbReference type="Proteomes" id="UP000290365">
    <property type="component" value="Chromosome"/>
</dbReference>
<reference evidence="4 5" key="1">
    <citation type="submission" date="2019-01" db="EMBL/GenBank/DDBJ databases">
        <title>Ktedonosporobacter rubrisoli SCAWS-G2.</title>
        <authorList>
            <person name="Huang Y."/>
            <person name="Yan B."/>
        </authorList>
    </citation>
    <scope>NUCLEOTIDE SEQUENCE [LARGE SCALE GENOMIC DNA]</scope>
    <source>
        <strain evidence="4 5">SCAWS-G2</strain>
    </source>
</reference>
<dbReference type="AlphaFoldDB" id="A0A4P6JI78"/>
<accession>A0A4P6JI78</accession>
<organism evidence="4 5">
    <name type="scientific">Ktedonosporobacter rubrisoli</name>
    <dbReference type="NCBI Taxonomy" id="2509675"/>
    <lineage>
        <taxon>Bacteria</taxon>
        <taxon>Bacillati</taxon>
        <taxon>Chloroflexota</taxon>
        <taxon>Ktedonobacteria</taxon>
        <taxon>Ktedonobacterales</taxon>
        <taxon>Ktedonosporobacteraceae</taxon>
        <taxon>Ktedonosporobacter</taxon>
    </lineage>
</organism>
<evidence type="ECO:0000259" key="3">
    <source>
        <dbReference type="PROSITE" id="PS51186"/>
    </source>
</evidence>
<keyword evidence="5" id="KW-1185">Reference proteome</keyword>
<dbReference type="Gene3D" id="3.40.630.30">
    <property type="match status" value="1"/>
</dbReference>
<evidence type="ECO:0000313" key="4">
    <source>
        <dbReference type="EMBL" id="QBD74612.1"/>
    </source>
</evidence>
<dbReference type="PROSITE" id="PS51186">
    <property type="entry name" value="GNAT"/>
    <property type="match status" value="1"/>
</dbReference>
<dbReference type="Pfam" id="PF00583">
    <property type="entry name" value="Acetyltransf_1"/>
    <property type="match status" value="1"/>
</dbReference>
<keyword evidence="2" id="KW-0012">Acyltransferase</keyword>
<evidence type="ECO:0000313" key="5">
    <source>
        <dbReference type="Proteomes" id="UP000290365"/>
    </source>
</evidence>
<dbReference type="EMBL" id="CP035758">
    <property type="protein sequence ID" value="QBD74612.1"/>
    <property type="molecule type" value="Genomic_DNA"/>
</dbReference>
<protein>
    <submittedName>
        <fullName evidence="4">N-acetyltransferase</fullName>
    </submittedName>
</protein>
<dbReference type="InterPro" id="IPR016181">
    <property type="entry name" value="Acyl_CoA_acyltransferase"/>
</dbReference>
<dbReference type="KEGG" id="kbs:EPA93_00835"/>
<gene>
    <name evidence="4" type="ORF">EPA93_00835</name>
</gene>
<dbReference type="InterPro" id="IPR000182">
    <property type="entry name" value="GNAT_dom"/>
</dbReference>
<dbReference type="CDD" id="cd04301">
    <property type="entry name" value="NAT_SF"/>
    <property type="match status" value="1"/>
</dbReference>
<dbReference type="SUPFAM" id="SSF55729">
    <property type="entry name" value="Acyl-CoA N-acyltransferases (Nat)"/>
    <property type="match status" value="1"/>
</dbReference>
<evidence type="ECO:0000256" key="2">
    <source>
        <dbReference type="ARBA" id="ARBA00023315"/>
    </source>
</evidence>
<dbReference type="RefSeq" id="WP_129885211.1">
    <property type="nucleotide sequence ID" value="NZ_CP035758.1"/>
</dbReference>
<proteinExistence type="predicted"/>
<keyword evidence="1 4" id="KW-0808">Transferase</keyword>
<dbReference type="GO" id="GO:0016747">
    <property type="term" value="F:acyltransferase activity, transferring groups other than amino-acyl groups"/>
    <property type="evidence" value="ECO:0007669"/>
    <property type="project" value="InterPro"/>
</dbReference>
<sequence length="178" mass="20101">MSILIRDAVPDDNEAARSVQKQTWLATYPNEELGISREDIAAHFTNISPEARRRRELRKYRINTDPLTHLWVACKEDKIIGFCLATKEDGIHLVQALYVLPEYQGQGAGKRLLQAALDWLGTEHTVVLNVASYNERAIAFYRHFGFVITDNPPQAIVHPLPSGAVIPELEMIRAGKQE</sequence>
<dbReference type="PANTHER" id="PTHR43877">
    <property type="entry name" value="AMINOALKYLPHOSPHONATE N-ACETYLTRANSFERASE-RELATED-RELATED"/>
    <property type="match status" value="1"/>
</dbReference>